<sequence length="206" mass="22589">MEFEEWEPYYEEILAYFAFPREGDEEAARVLASLLSRDDCADLAALCSGNTVTVCGNAPCLRDELGRITGSVFAADAAAEVLLQAGIRPDAVFTDLDGATDDFLAMNREGSVMVIHAHGDNIPLLRYWVPLFPGPIVGTTQARPFPPLHNFGGFTDGDRAVFAAHALGAVRIVFAGFDLDDQDVDYMKRGKLQWARRLLRLIGYAC</sequence>
<organism evidence="6">
    <name type="scientific">hydrocarbon metagenome</name>
    <dbReference type="NCBI Taxonomy" id="938273"/>
    <lineage>
        <taxon>unclassified sequences</taxon>
        <taxon>metagenomes</taxon>
        <taxon>ecological metagenomes</taxon>
    </lineage>
</organism>
<dbReference type="InterPro" id="IPR027510">
    <property type="entry name" value="HMPDK_MptE"/>
</dbReference>
<dbReference type="GO" id="GO:0003848">
    <property type="term" value="F:2-amino-4-hydroxy-6-hydroxymethyldihydropteridine diphosphokinase activity"/>
    <property type="evidence" value="ECO:0007669"/>
    <property type="project" value="InterPro"/>
</dbReference>
<keyword evidence="4" id="KW-0067">ATP-binding</keyword>
<dbReference type="HAMAP" id="MF_02131">
    <property type="entry name" value="HMPDK_arch"/>
    <property type="match status" value="1"/>
</dbReference>
<protein>
    <recommendedName>
        <fullName evidence="5">6-hydroxymethylpterin diphosphokinase MptE-like domain-containing protein</fullName>
    </recommendedName>
</protein>
<evidence type="ECO:0000313" key="6">
    <source>
        <dbReference type="EMBL" id="KUG09996.1"/>
    </source>
</evidence>
<evidence type="ECO:0000256" key="1">
    <source>
        <dbReference type="ARBA" id="ARBA00022679"/>
    </source>
</evidence>
<dbReference type="GO" id="GO:0009229">
    <property type="term" value="P:thiamine diphosphate biosynthetic process"/>
    <property type="evidence" value="ECO:0007669"/>
    <property type="project" value="InterPro"/>
</dbReference>
<dbReference type="GO" id="GO:0016301">
    <property type="term" value="F:kinase activity"/>
    <property type="evidence" value="ECO:0007669"/>
    <property type="project" value="UniProtKB-KW"/>
</dbReference>
<evidence type="ECO:0000256" key="3">
    <source>
        <dbReference type="ARBA" id="ARBA00022777"/>
    </source>
</evidence>
<evidence type="ECO:0000256" key="4">
    <source>
        <dbReference type="ARBA" id="ARBA00022840"/>
    </source>
</evidence>
<dbReference type="InterPro" id="IPR036759">
    <property type="entry name" value="TPK_catalytic_sf"/>
</dbReference>
<keyword evidence="1" id="KW-0808">Transferase</keyword>
<dbReference type="EMBL" id="LNQE01001749">
    <property type="protein sequence ID" value="KUG09996.1"/>
    <property type="molecule type" value="Genomic_DNA"/>
</dbReference>
<dbReference type="PANTHER" id="PTHR39648:SF1">
    <property type="entry name" value="6-HYDROXYMETHYL-7,8-DIHYDROPTERIN PYROPHOSPHOKINASE"/>
    <property type="match status" value="1"/>
</dbReference>
<dbReference type="Pfam" id="PF01973">
    <property type="entry name" value="MptE-like"/>
    <property type="match status" value="1"/>
</dbReference>
<accession>A0A0W8EN97</accession>
<comment type="caution">
    <text evidence="6">The sequence shown here is derived from an EMBL/GenBank/DDBJ whole genome shotgun (WGS) entry which is preliminary data.</text>
</comment>
<dbReference type="PANTHER" id="PTHR39648">
    <property type="entry name" value="6-HYDROXYMETHYL-7,8-DIHYDROPTERIN PYROPHOSPHOKINASE"/>
    <property type="match status" value="1"/>
</dbReference>
<proteinExistence type="inferred from homology"/>
<keyword evidence="2" id="KW-0547">Nucleotide-binding</keyword>
<keyword evidence="3" id="KW-0418">Kinase</keyword>
<dbReference type="InterPro" id="IPR002826">
    <property type="entry name" value="MptE-like"/>
</dbReference>
<dbReference type="GO" id="GO:0004788">
    <property type="term" value="F:thiamine diphosphokinase activity"/>
    <property type="evidence" value="ECO:0007669"/>
    <property type="project" value="InterPro"/>
</dbReference>
<evidence type="ECO:0000256" key="2">
    <source>
        <dbReference type="ARBA" id="ARBA00022741"/>
    </source>
</evidence>
<reference evidence="6" key="1">
    <citation type="journal article" date="2015" name="Proc. Natl. Acad. Sci. U.S.A.">
        <title>Networks of energetic and metabolic interactions define dynamics in microbial communities.</title>
        <authorList>
            <person name="Embree M."/>
            <person name="Liu J.K."/>
            <person name="Al-Bassam M.M."/>
            <person name="Zengler K."/>
        </authorList>
    </citation>
    <scope>NUCLEOTIDE SEQUENCE</scope>
</reference>
<evidence type="ECO:0000259" key="5">
    <source>
        <dbReference type="Pfam" id="PF01973"/>
    </source>
</evidence>
<name>A0A0W8EN97_9ZZZZ</name>
<feature type="domain" description="6-hydroxymethylpterin diphosphokinase MptE-like" evidence="5">
    <location>
        <begin position="35"/>
        <end position="182"/>
    </location>
</feature>
<dbReference type="GO" id="GO:0005524">
    <property type="term" value="F:ATP binding"/>
    <property type="evidence" value="ECO:0007669"/>
    <property type="project" value="UniProtKB-KW"/>
</dbReference>
<dbReference type="AlphaFoldDB" id="A0A0W8EN97"/>
<gene>
    <name evidence="6" type="ORF">ASZ90_016602</name>
</gene>
<dbReference type="SUPFAM" id="SSF63999">
    <property type="entry name" value="Thiamin pyrophosphokinase, catalytic domain"/>
    <property type="match status" value="1"/>
</dbReference>